<dbReference type="AlphaFoldDB" id="A0A4Q4QYN2"/>
<gene>
    <name evidence="2" type="ORF">AA0113_g9850</name>
</gene>
<name>A0A4Q4QYN2_9PLEO</name>
<sequence>MKLIDCELRRIVPALPSYRFSALSYVWGTSRSGDEDQCIHNILPTTLPRTIEDAMSVTKKLGLRYIWIDRYCINQEDDDEKQVQIRQMDLIYQEAHVTIIAAAGTDPHFGLPGVGATSRTPQPTAWIKGRRLVSSLADPRPLINASKWMKRAWTYQENFFSTRRIVFTEQQVFYECRSGMGFESDDAFQKNEYSNFLNPAETSKYKDSSICDRLEDYCGRELSVHSDAIRAFEGVFHNLRKENHVHQYLGIPIMPSAMEGWSKKTHRSRGEAFAAGLSWCNKAQGTRRSLFPTWSWAGWTVPIKYEGSLCGLGLELGHERPLKVFIENSDGALSDMDELSDVSLDQSVSGSSSKFIHIEAWTIPIDVRYAPKGAEKHRYNKYWISKKKKTQHYNPRDDDDSGYVAISQSDEGAVQVPFYPLHQKHKNDVTTQQIDAPDFEQGRFLGIVLGRCEDFSDLGYFDFIFIMVVLEKEHCYERVGHILICPATMSWPIFERTEIPKPVIRELQSFFRSRKRRTIRLG</sequence>
<dbReference type="PANTHER" id="PTHR33112">
    <property type="entry name" value="DOMAIN PROTEIN, PUTATIVE-RELATED"/>
    <property type="match status" value="1"/>
</dbReference>
<comment type="caution">
    <text evidence="2">The sequence shown here is derived from an EMBL/GenBank/DDBJ whole genome shotgun (WGS) entry which is preliminary data.</text>
</comment>
<proteinExistence type="predicted"/>
<evidence type="ECO:0000259" key="1">
    <source>
        <dbReference type="Pfam" id="PF06985"/>
    </source>
</evidence>
<dbReference type="OrthoDB" id="5428863at2759"/>
<protein>
    <recommendedName>
        <fullName evidence="1">Heterokaryon incompatibility domain-containing protein</fullName>
    </recommendedName>
</protein>
<evidence type="ECO:0000313" key="3">
    <source>
        <dbReference type="Proteomes" id="UP000293823"/>
    </source>
</evidence>
<dbReference type="EMBL" id="PEJP01000047">
    <property type="protein sequence ID" value="RYO48917.1"/>
    <property type="molecule type" value="Genomic_DNA"/>
</dbReference>
<keyword evidence="3" id="KW-1185">Reference proteome</keyword>
<accession>A0A4Q4QYN2</accession>
<organism evidence="2 3">
    <name type="scientific">Alternaria arborescens</name>
    <dbReference type="NCBI Taxonomy" id="156630"/>
    <lineage>
        <taxon>Eukaryota</taxon>
        <taxon>Fungi</taxon>
        <taxon>Dikarya</taxon>
        <taxon>Ascomycota</taxon>
        <taxon>Pezizomycotina</taxon>
        <taxon>Dothideomycetes</taxon>
        <taxon>Pleosporomycetidae</taxon>
        <taxon>Pleosporales</taxon>
        <taxon>Pleosporineae</taxon>
        <taxon>Pleosporaceae</taxon>
        <taxon>Alternaria</taxon>
        <taxon>Alternaria sect. Alternaria</taxon>
    </lineage>
</organism>
<dbReference type="Pfam" id="PF06985">
    <property type="entry name" value="HET"/>
    <property type="match status" value="1"/>
</dbReference>
<dbReference type="PANTHER" id="PTHR33112:SF1">
    <property type="entry name" value="HETEROKARYON INCOMPATIBILITY DOMAIN-CONTAINING PROTEIN"/>
    <property type="match status" value="1"/>
</dbReference>
<feature type="domain" description="Heterokaryon incompatibility" evidence="1">
    <location>
        <begin position="20"/>
        <end position="157"/>
    </location>
</feature>
<reference evidence="3" key="1">
    <citation type="journal article" date="2019" name="bioRxiv">
        <title>Genomics, evolutionary history and diagnostics of the Alternaria alternata species group including apple and Asian pear pathotypes.</title>
        <authorList>
            <person name="Armitage A.D."/>
            <person name="Cockerton H.M."/>
            <person name="Sreenivasaprasad S."/>
            <person name="Woodhall J.W."/>
            <person name="Lane C.R."/>
            <person name="Harrison R.J."/>
            <person name="Clarkson J.P."/>
        </authorList>
    </citation>
    <scope>NUCLEOTIDE SEQUENCE [LARGE SCALE GENOMIC DNA]</scope>
    <source>
        <strain evidence="3">RGR 97.0016</strain>
    </source>
</reference>
<dbReference type="Proteomes" id="UP000293823">
    <property type="component" value="Unassembled WGS sequence"/>
</dbReference>
<dbReference type="InterPro" id="IPR010730">
    <property type="entry name" value="HET"/>
</dbReference>
<evidence type="ECO:0000313" key="2">
    <source>
        <dbReference type="EMBL" id="RYO48917.1"/>
    </source>
</evidence>